<dbReference type="InterPro" id="IPR013187">
    <property type="entry name" value="F-box-assoc_dom_typ3"/>
</dbReference>
<dbReference type="EMBL" id="CP093343">
    <property type="protein sequence ID" value="WOG85485.1"/>
    <property type="molecule type" value="Genomic_DNA"/>
</dbReference>
<reference evidence="3" key="2">
    <citation type="submission" date="2022-03" db="EMBL/GenBank/DDBJ databases">
        <title>Draft title - Genomic analysis of global carrot germplasm unveils the trajectory of domestication and the origin of high carotenoid orange carrot.</title>
        <authorList>
            <person name="Iorizzo M."/>
            <person name="Ellison S."/>
            <person name="Senalik D."/>
            <person name="Macko-Podgorni A."/>
            <person name="Grzebelus D."/>
            <person name="Bostan H."/>
            <person name="Rolling W."/>
            <person name="Curaba J."/>
            <person name="Simon P."/>
        </authorList>
    </citation>
    <scope>NUCLEOTIDE SEQUENCE</scope>
    <source>
        <tissue evidence="3">Leaf</tissue>
    </source>
</reference>
<protein>
    <recommendedName>
        <fullName evidence="2">F-box associated beta-propeller type 3 domain-containing protein</fullName>
    </recommendedName>
</protein>
<dbReference type="Pfam" id="PF08268">
    <property type="entry name" value="FBA_3"/>
    <property type="match status" value="1"/>
</dbReference>
<reference evidence="3" key="1">
    <citation type="journal article" date="2016" name="Nat. Genet.">
        <title>A high-quality carrot genome assembly provides new insights into carotenoid accumulation and asterid genome evolution.</title>
        <authorList>
            <person name="Iorizzo M."/>
            <person name="Ellison S."/>
            <person name="Senalik D."/>
            <person name="Zeng P."/>
            <person name="Satapoomin P."/>
            <person name="Huang J."/>
            <person name="Bowman M."/>
            <person name="Iovene M."/>
            <person name="Sanseverino W."/>
            <person name="Cavagnaro P."/>
            <person name="Yildiz M."/>
            <person name="Macko-Podgorni A."/>
            <person name="Moranska E."/>
            <person name="Grzebelus E."/>
            <person name="Grzebelus D."/>
            <person name="Ashrafi H."/>
            <person name="Zheng Z."/>
            <person name="Cheng S."/>
            <person name="Spooner D."/>
            <person name="Van Deynze A."/>
            <person name="Simon P."/>
        </authorList>
    </citation>
    <scope>NUCLEOTIDE SEQUENCE</scope>
    <source>
        <tissue evidence="3">Leaf</tissue>
    </source>
</reference>
<evidence type="ECO:0000313" key="3">
    <source>
        <dbReference type="EMBL" id="WOG85485.1"/>
    </source>
</evidence>
<name>A0AAF1AMH1_DAUCS</name>
<sequence>MEPPTDMLDEILYRLPVNTPFVKKHLNYALECNAAGLIINEGGKFYLAEDFRSDLDGSDDNFDVVAAEITPPLKTRVSGADFVGSANGLVCVSKNVMNEFFIFNPATRKSRKIPSAPREFPLSFHMTETSLCGFGYDQVNDDYKVVKIAECYLQFRGIMAFIYSLKTDSWKRIQNVPSNTRFTGNWGMFGNGALHWLAIKNPANCIEIVVGFDLGLEQFREIPSPVIEGPSVSFITRSLVPDGSSLWMLDEYPDSHRDMWVMLNSSAGEIAWSKVLTKRSALAYLRSVRPVYVSMSDPGILFEVDSSGLVWYDLERKVLKNVRIRGPTDKFDSHAYTQSLIQLNKDSPPLKPSQAKPHKEHQKRRRSCSKFESSVPLWQPFSVGVFTSVGCEPEQDGIEVDFWIMFGVKGISP</sequence>
<dbReference type="PANTHER" id="PTHR31672">
    <property type="entry name" value="BNACNNG10540D PROTEIN"/>
    <property type="match status" value="1"/>
</dbReference>
<feature type="domain" description="F-box associated beta-propeller type 3" evidence="2">
    <location>
        <begin position="79"/>
        <end position="333"/>
    </location>
</feature>
<feature type="region of interest" description="Disordered" evidence="1">
    <location>
        <begin position="344"/>
        <end position="366"/>
    </location>
</feature>
<accession>A0AAF1AMH1</accession>
<dbReference type="InterPro" id="IPR017451">
    <property type="entry name" value="F-box-assoc_interact_dom"/>
</dbReference>
<evidence type="ECO:0000259" key="2">
    <source>
        <dbReference type="Pfam" id="PF08268"/>
    </source>
</evidence>
<dbReference type="AlphaFoldDB" id="A0AAF1AMH1"/>
<evidence type="ECO:0000256" key="1">
    <source>
        <dbReference type="SAM" id="MobiDB-lite"/>
    </source>
</evidence>
<proteinExistence type="predicted"/>
<feature type="compositionally biased region" description="Basic residues" evidence="1">
    <location>
        <begin position="356"/>
        <end position="366"/>
    </location>
</feature>
<dbReference type="InterPro" id="IPR050796">
    <property type="entry name" value="SCF_F-box_component"/>
</dbReference>
<organism evidence="3 4">
    <name type="scientific">Daucus carota subsp. sativus</name>
    <name type="common">Carrot</name>
    <dbReference type="NCBI Taxonomy" id="79200"/>
    <lineage>
        <taxon>Eukaryota</taxon>
        <taxon>Viridiplantae</taxon>
        <taxon>Streptophyta</taxon>
        <taxon>Embryophyta</taxon>
        <taxon>Tracheophyta</taxon>
        <taxon>Spermatophyta</taxon>
        <taxon>Magnoliopsida</taxon>
        <taxon>eudicotyledons</taxon>
        <taxon>Gunneridae</taxon>
        <taxon>Pentapetalae</taxon>
        <taxon>asterids</taxon>
        <taxon>campanulids</taxon>
        <taxon>Apiales</taxon>
        <taxon>Apiaceae</taxon>
        <taxon>Apioideae</taxon>
        <taxon>Scandiceae</taxon>
        <taxon>Daucinae</taxon>
        <taxon>Daucus</taxon>
        <taxon>Daucus sect. Daucus</taxon>
    </lineage>
</organism>
<keyword evidence="4" id="KW-1185">Reference proteome</keyword>
<gene>
    <name evidence="3" type="ORF">DCAR_0104674</name>
</gene>
<evidence type="ECO:0000313" key="4">
    <source>
        <dbReference type="Proteomes" id="UP000077755"/>
    </source>
</evidence>
<dbReference type="Proteomes" id="UP000077755">
    <property type="component" value="Chromosome 1"/>
</dbReference>
<dbReference type="NCBIfam" id="TIGR01640">
    <property type="entry name" value="F_box_assoc_1"/>
    <property type="match status" value="1"/>
</dbReference>
<dbReference type="PANTHER" id="PTHR31672:SF13">
    <property type="entry name" value="F-BOX PROTEIN CPR30-LIKE"/>
    <property type="match status" value="1"/>
</dbReference>